<proteinExistence type="predicted"/>
<dbReference type="PANTHER" id="PTHR46797">
    <property type="entry name" value="HTH-TYPE TRANSCRIPTIONAL REGULATOR"/>
    <property type="match status" value="1"/>
</dbReference>
<feature type="domain" description="HTH cro/C1-type" evidence="2">
    <location>
        <begin position="11"/>
        <end position="65"/>
    </location>
</feature>
<keyword evidence="4" id="KW-1185">Reference proteome</keyword>
<dbReference type="AlphaFoldDB" id="A0A3S0X0M5"/>
<dbReference type="PANTHER" id="PTHR46797:SF1">
    <property type="entry name" value="METHYLPHOSPHONATE SYNTHASE"/>
    <property type="match status" value="1"/>
</dbReference>
<dbReference type="GO" id="GO:0003700">
    <property type="term" value="F:DNA-binding transcription factor activity"/>
    <property type="evidence" value="ECO:0007669"/>
    <property type="project" value="TreeGrafter"/>
</dbReference>
<keyword evidence="1" id="KW-0238">DNA-binding</keyword>
<comment type="caution">
    <text evidence="3">The sequence shown here is derived from an EMBL/GenBank/DDBJ whole genome shotgun (WGS) entry which is preliminary data.</text>
</comment>
<dbReference type="OrthoDB" id="2986852at2"/>
<dbReference type="EMBL" id="RZIJ01000004">
    <property type="protein sequence ID" value="RUQ74016.1"/>
    <property type="molecule type" value="Genomic_DNA"/>
</dbReference>
<dbReference type="Proteomes" id="UP000280346">
    <property type="component" value="Unassembled WGS sequence"/>
</dbReference>
<evidence type="ECO:0000313" key="4">
    <source>
        <dbReference type="Proteomes" id="UP000280346"/>
    </source>
</evidence>
<evidence type="ECO:0000313" key="3">
    <source>
        <dbReference type="EMBL" id="RUQ74016.1"/>
    </source>
</evidence>
<sequence>MDVRRLVGSNLRRYRKAAGLSQEELAHQARLDRTYVSGMERGIRNPTVLVLQDLASVLDIRAADLLIEQDEVGN</sequence>
<dbReference type="PROSITE" id="PS50943">
    <property type="entry name" value="HTH_CROC1"/>
    <property type="match status" value="1"/>
</dbReference>
<dbReference type="GO" id="GO:0005829">
    <property type="term" value="C:cytosol"/>
    <property type="evidence" value="ECO:0007669"/>
    <property type="project" value="TreeGrafter"/>
</dbReference>
<dbReference type="Pfam" id="PF01381">
    <property type="entry name" value="HTH_3"/>
    <property type="match status" value="1"/>
</dbReference>
<evidence type="ECO:0000259" key="2">
    <source>
        <dbReference type="PROSITE" id="PS50943"/>
    </source>
</evidence>
<name>A0A3S0X0M5_9PROT</name>
<dbReference type="InterPro" id="IPR050807">
    <property type="entry name" value="TransReg_Diox_bact_type"/>
</dbReference>
<dbReference type="Gene3D" id="1.10.260.40">
    <property type="entry name" value="lambda repressor-like DNA-binding domains"/>
    <property type="match status" value="1"/>
</dbReference>
<protein>
    <submittedName>
        <fullName evidence="3">XRE family transcriptional regulator</fullName>
    </submittedName>
</protein>
<dbReference type="InterPro" id="IPR010982">
    <property type="entry name" value="Lambda_DNA-bd_dom_sf"/>
</dbReference>
<gene>
    <name evidence="3" type="ORF">EJ913_06495</name>
</gene>
<dbReference type="GO" id="GO:0003677">
    <property type="term" value="F:DNA binding"/>
    <property type="evidence" value="ECO:0007669"/>
    <property type="project" value="UniProtKB-KW"/>
</dbReference>
<accession>A0A3S0X0M5</accession>
<dbReference type="InterPro" id="IPR001387">
    <property type="entry name" value="Cro/C1-type_HTH"/>
</dbReference>
<dbReference type="SMART" id="SM00530">
    <property type="entry name" value="HTH_XRE"/>
    <property type="match status" value="1"/>
</dbReference>
<dbReference type="CDD" id="cd00093">
    <property type="entry name" value="HTH_XRE"/>
    <property type="match status" value="1"/>
</dbReference>
<reference evidence="3 4" key="1">
    <citation type="submission" date="2018-12" db="EMBL/GenBank/DDBJ databases">
        <authorList>
            <person name="Yang Y."/>
        </authorList>
    </citation>
    <scope>NUCLEOTIDE SEQUENCE [LARGE SCALE GENOMIC DNA]</scope>
    <source>
        <strain evidence="3 4">GSF71</strain>
    </source>
</reference>
<evidence type="ECO:0000256" key="1">
    <source>
        <dbReference type="ARBA" id="ARBA00023125"/>
    </source>
</evidence>
<dbReference type="SUPFAM" id="SSF47413">
    <property type="entry name" value="lambda repressor-like DNA-binding domains"/>
    <property type="match status" value="1"/>
</dbReference>
<dbReference type="RefSeq" id="WP_126996007.1">
    <property type="nucleotide sequence ID" value="NZ_JBNPXW010000007.1"/>
</dbReference>
<organism evidence="3 4">
    <name type="scientific">Azospirillum doebereinerae</name>
    <dbReference type="NCBI Taxonomy" id="92933"/>
    <lineage>
        <taxon>Bacteria</taxon>
        <taxon>Pseudomonadati</taxon>
        <taxon>Pseudomonadota</taxon>
        <taxon>Alphaproteobacteria</taxon>
        <taxon>Rhodospirillales</taxon>
        <taxon>Azospirillaceae</taxon>
        <taxon>Azospirillum</taxon>
    </lineage>
</organism>